<dbReference type="AlphaFoldDB" id="A0AAJ0M4K0"/>
<organism evidence="1 2">
    <name type="scientific">Chaetomium strumarium</name>
    <dbReference type="NCBI Taxonomy" id="1170767"/>
    <lineage>
        <taxon>Eukaryota</taxon>
        <taxon>Fungi</taxon>
        <taxon>Dikarya</taxon>
        <taxon>Ascomycota</taxon>
        <taxon>Pezizomycotina</taxon>
        <taxon>Sordariomycetes</taxon>
        <taxon>Sordariomycetidae</taxon>
        <taxon>Sordariales</taxon>
        <taxon>Chaetomiaceae</taxon>
        <taxon>Chaetomium</taxon>
    </lineage>
</organism>
<keyword evidence="2" id="KW-1185">Reference proteome</keyword>
<reference evidence="1" key="1">
    <citation type="journal article" date="2023" name="Mol. Phylogenet. Evol.">
        <title>Genome-scale phylogeny and comparative genomics of the fungal order Sordariales.</title>
        <authorList>
            <person name="Hensen N."/>
            <person name="Bonometti L."/>
            <person name="Westerberg I."/>
            <person name="Brannstrom I.O."/>
            <person name="Guillou S."/>
            <person name="Cros-Aarteil S."/>
            <person name="Calhoun S."/>
            <person name="Haridas S."/>
            <person name="Kuo A."/>
            <person name="Mondo S."/>
            <person name="Pangilinan J."/>
            <person name="Riley R."/>
            <person name="LaButti K."/>
            <person name="Andreopoulos B."/>
            <person name="Lipzen A."/>
            <person name="Chen C."/>
            <person name="Yan M."/>
            <person name="Daum C."/>
            <person name="Ng V."/>
            <person name="Clum A."/>
            <person name="Steindorff A."/>
            <person name="Ohm R.A."/>
            <person name="Martin F."/>
            <person name="Silar P."/>
            <person name="Natvig D.O."/>
            <person name="Lalanne C."/>
            <person name="Gautier V."/>
            <person name="Ament-Velasquez S.L."/>
            <person name="Kruys A."/>
            <person name="Hutchinson M.I."/>
            <person name="Powell A.J."/>
            <person name="Barry K."/>
            <person name="Miller A.N."/>
            <person name="Grigoriev I.V."/>
            <person name="Debuchy R."/>
            <person name="Gladieux P."/>
            <person name="Hiltunen Thoren M."/>
            <person name="Johannesson H."/>
        </authorList>
    </citation>
    <scope>NUCLEOTIDE SEQUENCE</scope>
    <source>
        <strain evidence="1">CBS 333.67</strain>
    </source>
</reference>
<evidence type="ECO:0000313" key="1">
    <source>
        <dbReference type="EMBL" id="KAK3308793.1"/>
    </source>
</evidence>
<dbReference type="EMBL" id="JAUDZG010000002">
    <property type="protein sequence ID" value="KAK3308793.1"/>
    <property type="molecule type" value="Genomic_DNA"/>
</dbReference>
<reference evidence="1" key="2">
    <citation type="submission" date="2023-06" db="EMBL/GenBank/DDBJ databases">
        <authorList>
            <consortium name="Lawrence Berkeley National Laboratory"/>
            <person name="Mondo S.J."/>
            <person name="Hensen N."/>
            <person name="Bonometti L."/>
            <person name="Westerberg I."/>
            <person name="Brannstrom I.O."/>
            <person name="Guillou S."/>
            <person name="Cros-Aarteil S."/>
            <person name="Calhoun S."/>
            <person name="Haridas S."/>
            <person name="Kuo A."/>
            <person name="Pangilinan J."/>
            <person name="Riley R."/>
            <person name="Labutti K."/>
            <person name="Andreopoulos B."/>
            <person name="Lipzen A."/>
            <person name="Chen C."/>
            <person name="Yanf M."/>
            <person name="Daum C."/>
            <person name="Ng V."/>
            <person name="Clum A."/>
            <person name="Steindorff A."/>
            <person name="Ohm R."/>
            <person name="Martin F."/>
            <person name="Silar P."/>
            <person name="Natvig D."/>
            <person name="Lalanne C."/>
            <person name="Gautier V."/>
            <person name="Ament-Velasquez S.L."/>
            <person name="Kruys A."/>
            <person name="Hutchinson M.I."/>
            <person name="Powell A.J."/>
            <person name="Barry K."/>
            <person name="Miller A.N."/>
            <person name="Grigoriev I.V."/>
            <person name="Debuchy R."/>
            <person name="Gladieux P."/>
            <person name="Thoren M.H."/>
            <person name="Johannesson H."/>
        </authorList>
    </citation>
    <scope>NUCLEOTIDE SEQUENCE</scope>
    <source>
        <strain evidence="1">CBS 333.67</strain>
    </source>
</reference>
<sequence length="267" mass="29705">MPITEKSRETPREFTACALADRELSSSRNPWAIARMQELQHNMTMTPSSTYAWGSWGWTGERSPAPSHPTVLAFPGARLCVTDTARQWKVLRTVYDEEPDALFPAVEKLRRTTVNEALAQRFRIKTPEDRDRLNLPSLEEATVEDIHALCDRFSDWVAKRGRGGPLARPVFHAVLCFATSSSSMPSPSVSLRPCRVTCLRSSLRQTGTSSQLTGILVLLGESAWMLGKGERDGKMESVENPEASGSLCSTGYIVPSLPPYWAEEDEF</sequence>
<gene>
    <name evidence="1" type="ORF">B0T15DRAFT_491343</name>
</gene>
<comment type="caution">
    <text evidence="1">The sequence shown here is derived from an EMBL/GenBank/DDBJ whole genome shotgun (WGS) entry which is preliminary data.</text>
</comment>
<dbReference type="Proteomes" id="UP001273166">
    <property type="component" value="Unassembled WGS sequence"/>
</dbReference>
<dbReference type="RefSeq" id="XP_062724573.1">
    <property type="nucleotide sequence ID" value="XM_062866766.1"/>
</dbReference>
<protein>
    <submittedName>
        <fullName evidence="1">Uncharacterized protein</fullName>
    </submittedName>
</protein>
<proteinExistence type="predicted"/>
<name>A0AAJ0M4K0_9PEZI</name>
<evidence type="ECO:0000313" key="2">
    <source>
        <dbReference type="Proteomes" id="UP001273166"/>
    </source>
</evidence>
<dbReference type="GeneID" id="87885595"/>
<accession>A0AAJ0M4K0</accession>